<feature type="domain" description="Metallo-beta-lactamase" evidence="2">
    <location>
        <begin position="156"/>
        <end position="346"/>
    </location>
</feature>
<reference evidence="3" key="1">
    <citation type="submission" date="2023-03" db="EMBL/GenBank/DDBJ databases">
        <title>Mating type loci evolution in Malassezia.</title>
        <authorList>
            <person name="Coelho M.A."/>
        </authorList>
    </citation>
    <scope>NUCLEOTIDE SEQUENCE</scope>
    <source>
        <strain evidence="3">CBS 14135</strain>
    </source>
</reference>
<dbReference type="InterPro" id="IPR001279">
    <property type="entry name" value="Metallo-B-lactamas"/>
</dbReference>
<feature type="region of interest" description="Disordered" evidence="1">
    <location>
        <begin position="259"/>
        <end position="286"/>
    </location>
</feature>
<organism evidence="3 4">
    <name type="scientific">Malassezia brasiliensis</name>
    <dbReference type="NCBI Taxonomy" id="1821822"/>
    <lineage>
        <taxon>Eukaryota</taxon>
        <taxon>Fungi</taxon>
        <taxon>Dikarya</taxon>
        <taxon>Basidiomycota</taxon>
        <taxon>Ustilaginomycotina</taxon>
        <taxon>Malasseziomycetes</taxon>
        <taxon>Malasseziales</taxon>
        <taxon>Malasseziaceae</taxon>
        <taxon>Malassezia</taxon>
    </lineage>
</organism>
<evidence type="ECO:0000313" key="4">
    <source>
        <dbReference type="Proteomes" id="UP001216638"/>
    </source>
</evidence>
<dbReference type="GO" id="GO:0005737">
    <property type="term" value="C:cytoplasm"/>
    <property type="evidence" value="ECO:0007669"/>
    <property type="project" value="TreeGrafter"/>
</dbReference>
<keyword evidence="4" id="KW-1185">Reference proteome</keyword>
<dbReference type="GO" id="GO:0070290">
    <property type="term" value="F:N-acylphosphatidylethanolamine-specific phospholipase D activity"/>
    <property type="evidence" value="ECO:0007669"/>
    <property type="project" value="TreeGrafter"/>
</dbReference>
<name>A0AAF0DQA4_9BASI</name>
<accession>A0AAF0DQA4</accession>
<evidence type="ECO:0000256" key="1">
    <source>
        <dbReference type="SAM" id="MobiDB-lite"/>
    </source>
</evidence>
<feature type="compositionally biased region" description="Low complexity" evidence="1">
    <location>
        <begin position="377"/>
        <end position="397"/>
    </location>
</feature>
<feature type="region of interest" description="Disordered" evidence="1">
    <location>
        <begin position="416"/>
        <end position="446"/>
    </location>
</feature>
<sequence>MPSPLRVELKRVQHADPPAHHIVERHDGREPEAVGFQNPWDSWLKPSAAQVVQGLEWGERDGSTVQTQHASWVSQLRHSFSLRPTSSDTRADTPEKETGFLPLDFLRRRSSLPLHVEKPDFTFGDADRARATWLGHAGVLVQLPSLEGTSRSFHALFDPIFSARCSPSQLVGPHRFFPAPCTVEDLPPIDAVFISHNHYDHLDYHTIVALWERFYDTIQFFVPLGNKKWFVHDSPGVAPERVTEMDWWDEAHVFPHRRDSWDAPEPSTRSGASTASEHGSTQLAPGASASGAFVPLRIVCTPAQHGSGRTATDAGRTLWSSWMLEHRTGDKAEDAYRVFFGGDSGYRFHDSDDRCDDTHGCADEDDPLSTNSDSGRAASPVLSSALTTSPTSSPKLLPRTHEWARSFRDGRSRLEHLRKQEDRSPSPARRSSLPFRLADRKRKRKSTHKYPACPAFVEVAQRIGPPDMLLLPISVGATFAYLKSFDLFPDWLSPFPRLSDGLTGANHMTTADAVEVFRLMTRAHQGPRAPVCLAIHWGTFVTGADEINETIFRLQAACTIQNVHYARHYNGAPEVPTFALINHGGSIRVP</sequence>
<dbReference type="PANTHER" id="PTHR15032:SF27">
    <property type="entry name" value="N-ACYL-PHOSPHATIDYLETHANOLAMINE-HYDROLYZING PHOSPHOLIPASE D"/>
    <property type="match status" value="1"/>
</dbReference>
<dbReference type="GO" id="GO:0070291">
    <property type="term" value="P:N-acylethanolamine metabolic process"/>
    <property type="evidence" value="ECO:0007669"/>
    <property type="project" value="TreeGrafter"/>
</dbReference>
<proteinExistence type="predicted"/>
<dbReference type="Proteomes" id="UP001216638">
    <property type="component" value="Chromosome 1"/>
</dbReference>
<protein>
    <recommendedName>
        <fullName evidence="2">Metallo-beta-lactamase domain-containing protein</fullName>
    </recommendedName>
</protein>
<feature type="region of interest" description="Disordered" evidence="1">
    <location>
        <begin position="359"/>
        <end position="401"/>
    </location>
</feature>
<dbReference type="Pfam" id="PF12706">
    <property type="entry name" value="Lactamase_B_2"/>
    <property type="match status" value="1"/>
</dbReference>
<dbReference type="Gene3D" id="3.60.15.10">
    <property type="entry name" value="Ribonuclease Z/Hydroxyacylglutathione hydrolase-like"/>
    <property type="match status" value="2"/>
</dbReference>
<feature type="compositionally biased region" description="Polar residues" evidence="1">
    <location>
        <begin position="267"/>
        <end position="283"/>
    </location>
</feature>
<dbReference type="GO" id="GO:0070292">
    <property type="term" value="P:N-acylphosphatidylethanolamine metabolic process"/>
    <property type="evidence" value="ECO:0007669"/>
    <property type="project" value="TreeGrafter"/>
</dbReference>
<dbReference type="InterPro" id="IPR036866">
    <property type="entry name" value="RibonucZ/Hydroxyglut_hydro"/>
</dbReference>
<feature type="compositionally biased region" description="Low complexity" evidence="1">
    <location>
        <begin position="425"/>
        <end position="436"/>
    </location>
</feature>
<dbReference type="SUPFAM" id="SSF56281">
    <property type="entry name" value="Metallo-hydrolase/oxidoreductase"/>
    <property type="match status" value="1"/>
</dbReference>
<dbReference type="EMBL" id="CP119951">
    <property type="protein sequence ID" value="WFC93973.1"/>
    <property type="molecule type" value="Genomic_DNA"/>
</dbReference>
<dbReference type="PANTHER" id="PTHR15032">
    <property type="entry name" value="N-ACYL-PHOSPHATIDYLETHANOLAMINE-HYDROLYZING PHOSPHOLIPASE D"/>
    <property type="match status" value="1"/>
</dbReference>
<evidence type="ECO:0000259" key="2">
    <source>
        <dbReference type="Pfam" id="PF12706"/>
    </source>
</evidence>
<gene>
    <name evidence="3" type="ORF">MBRA1_000600</name>
</gene>
<evidence type="ECO:0000313" key="3">
    <source>
        <dbReference type="EMBL" id="WFC93973.1"/>
    </source>
</evidence>
<dbReference type="AlphaFoldDB" id="A0AAF0DQA4"/>